<proteinExistence type="inferred from homology"/>
<keyword evidence="5" id="KW-0663">Pyridoxal phosphate</keyword>
<name>A0ABD3MQB5_9STRA</name>
<evidence type="ECO:0000313" key="7">
    <source>
        <dbReference type="EMBL" id="KAL3765098.1"/>
    </source>
</evidence>
<evidence type="ECO:0008006" key="9">
    <source>
        <dbReference type="Google" id="ProtNLM"/>
    </source>
</evidence>
<dbReference type="Proteomes" id="UP001530400">
    <property type="component" value="Unassembled WGS sequence"/>
</dbReference>
<feature type="signal peptide" evidence="6">
    <location>
        <begin position="1"/>
        <end position="17"/>
    </location>
</feature>
<accession>A0ABD3MQB5</accession>
<evidence type="ECO:0000256" key="4">
    <source>
        <dbReference type="ARBA" id="ARBA00022679"/>
    </source>
</evidence>
<dbReference type="PANTHER" id="PTHR42825">
    <property type="entry name" value="AMINO ACID AMINOTRANSFERASE"/>
    <property type="match status" value="1"/>
</dbReference>
<organism evidence="7 8">
    <name type="scientific">Cyclotella atomus</name>
    <dbReference type="NCBI Taxonomy" id="382360"/>
    <lineage>
        <taxon>Eukaryota</taxon>
        <taxon>Sar</taxon>
        <taxon>Stramenopiles</taxon>
        <taxon>Ochrophyta</taxon>
        <taxon>Bacillariophyta</taxon>
        <taxon>Coscinodiscophyceae</taxon>
        <taxon>Thalassiosirophycidae</taxon>
        <taxon>Stephanodiscales</taxon>
        <taxon>Stephanodiscaceae</taxon>
        <taxon>Cyclotella</taxon>
    </lineage>
</organism>
<dbReference type="InterPro" id="IPR001544">
    <property type="entry name" value="Aminotrans_IV"/>
</dbReference>
<comment type="similarity">
    <text evidence="2">Belongs to the class-IV pyridoxal-phosphate-dependent aminotransferase family.</text>
</comment>
<dbReference type="SUPFAM" id="SSF56752">
    <property type="entry name" value="D-aminoacid aminotransferase-like PLP-dependent enzymes"/>
    <property type="match status" value="1"/>
</dbReference>
<feature type="chain" id="PRO_5044815879" description="Branched-chain-amino-acid transaminase" evidence="6">
    <location>
        <begin position="18"/>
        <end position="428"/>
    </location>
</feature>
<dbReference type="CDD" id="cd01557">
    <property type="entry name" value="BCAT_beta_family"/>
    <property type="match status" value="1"/>
</dbReference>
<gene>
    <name evidence="7" type="ORF">ACHAWO_009417</name>
</gene>
<reference evidence="7 8" key="1">
    <citation type="submission" date="2024-10" db="EMBL/GenBank/DDBJ databases">
        <title>Updated reference genomes for cyclostephanoid diatoms.</title>
        <authorList>
            <person name="Roberts W.R."/>
            <person name="Alverson A.J."/>
        </authorList>
    </citation>
    <scope>NUCLEOTIDE SEQUENCE [LARGE SCALE GENOMIC DNA]</scope>
    <source>
        <strain evidence="7 8">AJA010-31</strain>
    </source>
</reference>
<keyword evidence="8" id="KW-1185">Reference proteome</keyword>
<dbReference type="InterPro" id="IPR033939">
    <property type="entry name" value="BCAT_family"/>
</dbReference>
<comment type="caution">
    <text evidence="7">The sequence shown here is derived from an EMBL/GenBank/DDBJ whole genome shotgun (WGS) entry which is preliminary data.</text>
</comment>
<evidence type="ECO:0000256" key="1">
    <source>
        <dbReference type="ARBA" id="ARBA00001933"/>
    </source>
</evidence>
<dbReference type="EMBL" id="JALLPJ020001408">
    <property type="protein sequence ID" value="KAL3765098.1"/>
    <property type="molecule type" value="Genomic_DNA"/>
</dbReference>
<dbReference type="InterPro" id="IPR043131">
    <property type="entry name" value="BCAT-like_N"/>
</dbReference>
<sequence>MRTLPSALLAMLATSTAFMTPSPLRSKLSVSSQQHGVKQSSLFMSTTENAIGAPGTANLPWSELGFEFRPTKSHLRMIYKDGKWGEEELVELGFEFRPTKSHLRMIYKDGKWGEEELVESPYLNIHIGATALHYGQACFEGLKAFAHEDGSVYMFRPDENSKRINKSSERIMMPEIPTEKFIKACNDVVRDNIAFVPPHGSGGALYLRPLLFGSGPRIGLQPADEYTFIILVIPVGDYYKGGLAKPVNGIIVDNYDRAAPKGVGAAKVAGNYAADLVPNMEAKKKGYPICLYADAATHSLVEEFSTSNFIGIDNKNKKYVTPKSPSVLPSITNKSLQTIAQDEGMIVEKRDIKIDELSTFDEVVACGTAVVVTPIGSLTRFDETGEKEVAKYQFTEDVGETTRRLYDIVRGIQNGEIEDKHNWNFKVV</sequence>
<evidence type="ECO:0000256" key="6">
    <source>
        <dbReference type="SAM" id="SignalP"/>
    </source>
</evidence>
<dbReference type="NCBIfam" id="NF009897">
    <property type="entry name" value="PRK13357.1"/>
    <property type="match status" value="1"/>
</dbReference>
<dbReference type="Gene3D" id="3.30.470.10">
    <property type="match status" value="1"/>
</dbReference>
<dbReference type="GO" id="GO:0008483">
    <property type="term" value="F:transaminase activity"/>
    <property type="evidence" value="ECO:0007669"/>
    <property type="project" value="UniProtKB-KW"/>
</dbReference>
<dbReference type="FunFam" id="3.30.470.10:FF:000004">
    <property type="entry name" value="Branched-chain-amino-acid aminotransferase"/>
    <property type="match status" value="1"/>
</dbReference>
<evidence type="ECO:0000256" key="3">
    <source>
        <dbReference type="ARBA" id="ARBA00022576"/>
    </source>
</evidence>
<dbReference type="NCBIfam" id="TIGR01123">
    <property type="entry name" value="ilvE_II"/>
    <property type="match status" value="1"/>
</dbReference>
<evidence type="ECO:0000313" key="8">
    <source>
        <dbReference type="Proteomes" id="UP001530400"/>
    </source>
</evidence>
<protein>
    <recommendedName>
        <fullName evidence="9">Branched-chain-amino-acid transaminase</fullName>
    </recommendedName>
</protein>
<keyword evidence="3" id="KW-0032">Aminotransferase</keyword>
<comment type="cofactor">
    <cofactor evidence="1">
        <name>pyridoxal 5'-phosphate</name>
        <dbReference type="ChEBI" id="CHEBI:597326"/>
    </cofactor>
</comment>
<dbReference type="Pfam" id="PF01063">
    <property type="entry name" value="Aminotran_4"/>
    <property type="match status" value="1"/>
</dbReference>
<evidence type="ECO:0000256" key="5">
    <source>
        <dbReference type="ARBA" id="ARBA00022898"/>
    </source>
</evidence>
<dbReference type="Gene3D" id="3.20.10.10">
    <property type="entry name" value="D-amino Acid Aminotransferase, subunit A, domain 2"/>
    <property type="match status" value="1"/>
</dbReference>
<evidence type="ECO:0000256" key="2">
    <source>
        <dbReference type="ARBA" id="ARBA00009320"/>
    </source>
</evidence>
<dbReference type="PANTHER" id="PTHR42825:SF2">
    <property type="entry name" value="BRANCHED-CHAIN-AMINO-ACID AMINOTRANSFERASE 3, CHLOROPLASTIC-RELATED"/>
    <property type="match status" value="1"/>
</dbReference>
<dbReference type="InterPro" id="IPR005786">
    <property type="entry name" value="B_amino_transII"/>
</dbReference>
<dbReference type="InterPro" id="IPR043132">
    <property type="entry name" value="BCAT-like_C"/>
</dbReference>
<keyword evidence="6" id="KW-0732">Signal</keyword>
<keyword evidence="4" id="KW-0808">Transferase</keyword>
<dbReference type="AlphaFoldDB" id="A0ABD3MQB5"/>
<dbReference type="InterPro" id="IPR036038">
    <property type="entry name" value="Aminotransferase-like"/>
</dbReference>